<proteinExistence type="predicted"/>
<dbReference type="EMBL" id="GECU01009344">
    <property type="protein sequence ID" value="JAS98362.1"/>
    <property type="molecule type" value="Transcribed_RNA"/>
</dbReference>
<feature type="compositionally biased region" description="Polar residues" evidence="1">
    <location>
        <begin position="68"/>
        <end position="92"/>
    </location>
</feature>
<evidence type="ECO:0000256" key="1">
    <source>
        <dbReference type="SAM" id="MobiDB-lite"/>
    </source>
</evidence>
<feature type="compositionally biased region" description="Polar residues" evidence="1">
    <location>
        <begin position="18"/>
        <end position="61"/>
    </location>
</feature>
<feature type="compositionally biased region" description="Basic and acidic residues" evidence="1">
    <location>
        <begin position="1"/>
        <end position="16"/>
    </location>
</feature>
<evidence type="ECO:0000313" key="2">
    <source>
        <dbReference type="EMBL" id="JAS98362.1"/>
    </source>
</evidence>
<protein>
    <submittedName>
        <fullName evidence="2">Uncharacterized protein</fullName>
    </submittedName>
</protein>
<gene>
    <name evidence="2" type="ORF">g.54204</name>
</gene>
<sequence length="134" mass="14228">RGSKKDLKDRIVDMFKKSGSTSRGGSMERTASSRVPVPSQSDIGTDSTQRPLRATSMTRTEPSPARSDVSQTSTASGRLSMSGSRHSVQEKAQSGSCWSLAGVVGSSQYQCQTGWAPGLCCWQHGADCQQQSPG</sequence>
<feature type="non-terminal residue" evidence="2">
    <location>
        <position position="134"/>
    </location>
</feature>
<reference evidence="2" key="1">
    <citation type="submission" date="2015-11" db="EMBL/GenBank/DDBJ databases">
        <title>De novo transcriptome assembly of four potential Pierce s Disease insect vectors from Arizona vineyards.</title>
        <authorList>
            <person name="Tassone E.E."/>
        </authorList>
    </citation>
    <scope>NUCLEOTIDE SEQUENCE</scope>
</reference>
<organism evidence="2">
    <name type="scientific">Homalodisca liturata</name>
    <dbReference type="NCBI Taxonomy" id="320908"/>
    <lineage>
        <taxon>Eukaryota</taxon>
        <taxon>Metazoa</taxon>
        <taxon>Ecdysozoa</taxon>
        <taxon>Arthropoda</taxon>
        <taxon>Hexapoda</taxon>
        <taxon>Insecta</taxon>
        <taxon>Pterygota</taxon>
        <taxon>Neoptera</taxon>
        <taxon>Paraneoptera</taxon>
        <taxon>Hemiptera</taxon>
        <taxon>Auchenorrhyncha</taxon>
        <taxon>Membracoidea</taxon>
        <taxon>Cicadellidae</taxon>
        <taxon>Cicadellinae</taxon>
        <taxon>Proconiini</taxon>
        <taxon>Homalodisca</taxon>
    </lineage>
</organism>
<dbReference type="AlphaFoldDB" id="A0A1B6JH11"/>
<accession>A0A1B6JH11</accession>
<name>A0A1B6JH11_9HEMI</name>
<feature type="non-terminal residue" evidence="2">
    <location>
        <position position="1"/>
    </location>
</feature>
<feature type="region of interest" description="Disordered" evidence="1">
    <location>
        <begin position="1"/>
        <end position="92"/>
    </location>
</feature>